<sequence>MTGREHLEADKLEDVLELGVDARNEVVEVVVVCPEDVDPVADGPTLEVEVKLVADEDLELEIEMLVELVGAVEDALLTMLLVDVTLEILPVLDDAVLVPLMLLEDPVLEDG</sequence>
<comment type="caution">
    <text evidence="1">The sequence shown here is derived from an EMBL/GenBank/DDBJ whole genome shotgun (WGS) entry which is preliminary data.</text>
</comment>
<accession>A0A8H6IYD3</accession>
<reference evidence="1" key="1">
    <citation type="journal article" date="2020" name="Phytopathology">
        <title>Genome Sequence Resources of Colletotrichum truncatum, C. plurivorum, C. musicola, and C. sojae: Four Species Pathogenic to Soybean (Glycine max).</title>
        <authorList>
            <person name="Rogerio F."/>
            <person name="Boufleur T.R."/>
            <person name="Ciampi-Guillardi M."/>
            <person name="Sukno S.A."/>
            <person name="Thon M.R."/>
            <person name="Massola Junior N.S."/>
            <person name="Baroncelli R."/>
        </authorList>
    </citation>
    <scope>NUCLEOTIDE SEQUENCE</scope>
    <source>
        <strain evidence="1">LFN0074</strain>
    </source>
</reference>
<proteinExistence type="predicted"/>
<gene>
    <name evidence="1" type="ORF">CMUS01_15276</name>
</gene>
<name>A0A8H6IYD3_9PEZI</name>
<dbReference type="EMBL" id="WIGM01001245">
    <property type="protein sequence ID" value="KAF6802736.1"/>
    <property type="molecule type" value="Genomic_DNA"/>
</dbReference>
<organism evidence="1 2">
    <name type="scientific">Colletotrichum musicola</name>
    <dbReference type="NCBI Taxonomy" id="2175873"/>
    <lineage>
        <taxon>Eukaryota</taxon>
        <taxon>Fungi</taxon>
        <taxon>Dikarya</taxon>
        <taxon>Ascomycota</taxon>
        <taxon>Pezizomycotina</taxon>
        <taxon>Sordariomycetes</taxon>
        <taxon>Hypocreomycetidae</taxon>
        <taxon>Glomerellales</taxon>
        <taxon>Glomerellaceae</taxon>
        <taxon>Colletotrichum</taxon>
        <taxon>Colletotrichum orchidearum species complex</taxon>
    </lineage>
</organism>
<evidence type="ECO:0000313" key="2">
    <source>
        <dbReference type="Proteomes" id="UP000639643"/>
    </source>
</evidence>
<dbReference type="AlphaFoldDB" id="A0A8H6IYD3"/>
<keyword evidence="2" id="KW-1185">Reference proteome</keyword>
<dbReference type="Proteomes" id="UP000639643">
    <property type="component" value="Unassembled WGS sequence"/>
</dbReference>
<protein>
    <submittedName>
        <fullName evidence="1">Uncharacterized protein</fullName>
    </submittedName>
</protein>
<evidence type="ECO:0000313" key="1">
    <source>
        <dbReference type="EMBL" id="KAF6802736.1"/>
    </source>
</evidence>